<feature type="region of interest" description="Disordered" evidence="1">
    <location>
        <begin position="160"/>
        <end position="185"/>
    </location>
</feature>
<gene>
    <name evidence="2" type="ORF">Pas1_05865</name>
</gene>
<dbReference type="AlphaFoldDB" id="A0A2Z4JTE2"/>
<reference evidence="3" key="1">
    <citation type="submission" date="2018-06" db="EMBL/GenBank/DDBJ databases">
        <title>Description of a new Polynucleobacter species.</title>
        <authorList>
            <person name="Hahn M.W."/>
        </authorList>
    </citation>
    <scope>NUCLEOTIDE SEQUENCE [LARGE SCALE GENOMIC DNA]</scope>
    <source>
        <strain evidence="3">MG-25-Pas1-D2</strain>
    </source>
</reference>
<name>A0A2Z4JTE2_9BURK</name>
<dbReference type="EMBL" id="CP030085">
    <property type="protein sequence ID" value="AWW49943.1"/>
    <property type="molecule type" value="Genomic_DNA"/>
</dbReference>
<evidence type="ECO:0000313" key="2">
    <source>
        <dbReference type="EMBL" id="AWW49943.1"/>
    </source>
</evidence>
<dbReference type="RefSeq" id="WP_112294753.1">
    <property type="nucleotide sequence ID" value="NZ_CBCSBS010000001.1"/>
</dbReference>
<protein>
    <submittedName>
        <fullName evidence="2">Uncharacterized protein</fullName>
    </submittedName>
</protein>
<evidence type="ECO:0000256" key="1">
    <source>
        <dbReference type="SAM" id="MobiDB-lite"/>
    </source>
</evidence>
<feature type="compositionally biased region" description="Basic and acidic residues" evidence="1">
    <location>
        <begin position="176"/>
        <end position="185"/>
    </location>
</feature>
<proteinExistence type="predicted"/>
<accession>A0A2Z4JTE2</accession>
<dbReference type="Proteomes" id="UP000248592">
    <property type="component" value="Chromosome"/>
</dbReference>
<sequence>MNPKDFQDWQREKAKELFAFSHKLLETAKEIGDHHLAEVEYSMKNAMATAKSAAKNDLSKLKDLQEEATKEAAKRAATYQKKVKSLLKDLGENAADETEKHLEKVRHSLVSWLEDAESKMPSHADKLSKVVHEMSTTGQQMFQEGRRIVNQVADSAEKNLDELVKKASSGKKSKAASKESTDSPE</sequence>
<organism evidence="2 3">
    <name type="scientific">Polynucleobacter paneuropaeus</name>
    <dbReference type="NCBI Taxonomy" id="2527775"/>
    <lineage>
        <taxon>Bacteria</taxon>
        <taxon>Pseudomonadati</taxon>
        <taxon>Pseudomonadota</taxon>
        <taxon>Betaproteobacteria</taxon>
        <taxon>Burkholderiales</taxon>
        <taxon>Burkholderiaceae</taxon>
        <taxon>Polynucleobacter</taxon>
    </lineage>
</organism>
<dbReference type="SUPFAM" id="SSF58113">
    <property type="entry name" value="Apolipoprotein A-I"/>
    <property type="match status" value="1"/>
</dbReference>
<evidence type="ECO:0000313" key="3">
    <source>
        <dbReference type="Proteomes" id="UP000248592"/>
    </source>
</evidence>